<dbReference type="OMA" id="QMIQLAM"/>
<dbReference type="InterPro" id="IPR001611">
    <property type="entry name" value="Leu-rich_rpt"/>
</dbReference>
<keyword evidence="2" id="KW-0677">Repeat</keyword>
<keyword evidence="4" id="KW-1185">Reference proteome</keyword>
<dbReference type="Pfam" id="PF13855">
    <property type="entry name" value="LRR_8"/>
    <property type="match status" value="1"/>
</dbReference>
<dbReference type="GO" id="GO:0005737">
    <property type="term" value="C:cytoplasm"/>
    <property type="evidence" value="ECO:0007669"/>
    <property type="project" value="TreeGrafter"/>
</dbReference>
<sequence>MAGLAVTKVVHRCDDAKETNRLDLSGCQLTQVPDAIYLLLKSTPLEVLDISSNLVRRIPSKISSKFPHLTELNLGSNRLTTLPEELQSFSGS</sequence>
<dbReference type="OrthoDB" id="1060944at2759"/>
<dbReference type="CTD" id="20246393"/>
<dbReference type="PANTHER" id="PTHR48051">
    <property type="match status" value="1"/>
</dbReference>
<accession>V4CH32</accession>
<dbReference type="KEGG" id="lgi:LOTGIDRAFT_212889"/>
<dbReference type="SUPFAM" id="SSF52058">
    <property type="entry name" value="L domain-like"/>
    <property type="match status" value="1"/>
</dbReference>
<dbReference type="PANTHER" id="PTHR48051:SF54">
    <property type="entry name" value="LEUCINE-RICH REPEAT-CONTAINING PROTEIN"/>
    <property type="match status" value="1"/>
</dbReference>
<dbReference type="Gene3D" id="3.80.10.10">
    <property type="entry name" value="Ribonuclease Inhibitor"/>
    <property type="match status" value="1"/>
</dbReference>
<reference evidence="3 4" key="1">
    <citation type="journal article" date="2013" name="Nature">
        <title>Insights into bilaterian evolution from three spiralian genomes.</title>
        <authorList>
            <person name="Simakov O."/>
            <person name="Marletaz F."/>
            <person name="Cho S.J."/>
            <person name="Edsinger-Gonzales E."/>
            <person name="Havlak P."/>
            <person name="Hellsten U."/>
            <person name="Kuo D.H."/>
            <person name="Larsson T."/>
            <person name="Lv J."/>
            <person name="Arendt D."/>
            <person name="Savage R."/>
            <person name="Osoegawa K."/>
            <person name="de Jong P."/>
            <person name="Grimwood J."/>
            <person name="Chapman J.A."/>
            <person name="Shapiro H."/>
            <person name="Aerts A."/>
            <person name="Otillar R.P."/>
            <person name="Terry A.Y."/>
            <person name="Boore J.L."/>
            <person name="Grigoriev I.V."/>
            <person name="Lindberg D.R."/>
            <person name="Seaver E.C."/>
            <person name="Weisblat D.A."/>
            <person name="Putnam N.H."/>
            <person name="Rokhsar D.S."/>
        </authorList>
    </citation>
    <scope>NUCLEOTIDE SEQUENCE [LARGE SCALE GENOMIC DNA]</scope>
</reference>
<evidence type="ECO:0000313" key="4">
    <source>
        <dbReference type="Proteomes" id="UP000030746"/>
    </source>
</evidence>
<keyword evidence="1" id="KW-0433">Leucine-rich repeat</keyword>
<dbReference type="InterPro" id="IPR032675">
    <property type="entry name" value="LRR_dom_sf"/>
</dbReference>
<dbReference type="Proteomes" id="UP000030746">
    <property type="component" value="Unassembled WGS sequence"/>
</dbReference>
<dbReference type="EMBL" id="KB200521">
    <property type="protein sequence ID" value="ESP01395.1"/>
    <property type="molecule type" value="Genomic_DNA"/>
</dbReference>
<dbReference type="InterPro" id="IPR003591">
    <property type="entry name" value="Leu-rich_rpt_typical-subtyp"/>
</dbReference>
<dbReference type="Pfam" id="PF00560">
    <property type="entry name" value="LRR_1"/>
    <property type="match status" value="1"/>
</dbReference>
<dbReference type="InterPro" id="IPR050216">
    <property type="entry name" value="LRR_domain-containing"/>
</dbReference>
<name>V4CH32_LOTGI</name>
<dbReference type="GeneID" id="20246393"/>
<dbReference type="STRING" id="225164.V4CH32"/>
<dbReference type="PROSITE" id="PS51450">
    <property type="entry name" value="LRR"/>
    <property type="match status" value="1"/>
</dbReference>
<dbReference type="AlphaFoldDB" id="V4CH32"/>
<dbReference type="RefSeq" id="XP_009048029.1">
    <property type="nucleotide sequence ID" value="XM_009049781.1"/>
</dbReference>
<gene>
    <name evidence="3" type="ORF">LOTGIDRAFT_212889</name>
</gene>
<protein>
    <submittedName>
        <fullName evidence="3">Uncharacterized protein</fullName>
    </submittedName>
</protein>
<proteinExistence type="predicted"/>
<dbReference type="HOGENOM" id="CLU_2415760_0_0_1"/>
<dbReference type="SMART" id="SM00369">
    <property type="entry name" value="LRR_TYP"/>
    <property type="match status" value="2"/>
</dbReference>
<organism evidence="3 4">
    <name type="scientific">Lottia gigantea</name>
    <name type="common">Giant owl limpet</name>
    <dbReference type="NCBI Taxonomy" id="225164"/>
    <lineage>
        <taxon>Eukaryota</taxon>
        <taxon>Metazoa</taxon>
        <taxon>Spiralia</taxon>
        <taxon>Lophotrochozoa</taxon>
        <taxon>Mollusca</taxon>
        <taxon>Gastropoda</taxon>
        <taxon>Patellogastropoda</taxon>
        <taxon>Lottioidea</taxon>
        <taxon>Lottiidae</taxon>
        <taxon>Lottia</taxon>
    </lineage>
</organism>
<evidence type="ECO:0000256" key="2">
    <source>
        <dbReference type="ARBA" id="ARBA00022737"/>
    </source>
</evidence>
<evidence type="ECO:0000256" key="1">
    <source>
        <dbReference type="ARBA" id="ARBA00022614"/>
    </source>
</evidence>
<evidence type="ECO:0000313" key="3">
    <source>
        <dbReference type="EMBL" id="ESP01395.1"/>
    </source>
</evidence>